<evidence type="ECO:0000256" key="10">
    <source>
        <dbReference type="HAMAP-Rule" id="MF_00815"/>
    </source>
</evidence>
<comment type="similarity">
    <text evidence="3 10">Belongs to the ATPase gamma chain family.</text>
</comment>
<comment type="caution">
    <text evidence="11">The sequence shown here is derived from an EMBL/GenBank/DDBJ whole genome shotgun (WGS) entry which is preliminary data.</text>
</comment>
<dbReference type="EMBL" id="PFSI01000036">
    <property type="protein sequence ID" value="PJC24506.1"/>
    <property type="molecule type" value="Genomic_DNA"/>
</dbReference>
<dbReference type="Gene3D" id="3.40.1380.10">
    <property type="match status" value="1"/>
</dbReference>
<evidence type="ECO:0000256" key="4">
    <source>
        <dbReference type="ARBA" id="ARBA00022448"/>
    </source>
</evidence>
<keyword evidence="6 10" id="KW-0406">Ion transport</keyword>
<reference evidence="12" key="1">
    <citation type="submission" date="2017-09" db="EMBL/GenBank/DDBJ databases">
        <title>Depth-based differentiation of microbial function through sediment-hosted aquifers and enrichment of novel symbionts in the deep terrestrial subsurface.</title>
        <authorList>
            <person name="Probst A.J."/>
            <person name="Ladd B."/>
            <person name="Jarett J.K."/>
            <person name="Geller-Mcgrath D.E."/>
            <person name="Sieber C.M.K."/>
            <person name="Emerson J.B."/>
            <person name="Anantharaman K."/>
            <person name="Thomas B.C."/>
            <person name="Malmstrom R."/>
            <person name="Stieglmeier M."/>
            <person name="Klingl A."/>
            <person name="Woyke T."/>
            <person name="Ryan C.M."/>
            <person name="Banfield J.F."/>
        </authorList>
    </citation>
    <scope>NUCLEOTIDE SEQUENCE [LARGE SCALE GENOMIC DNA]</scope>
</reference>
<dbReference type="CDD" id="cd12151">
    <property type="entry name" value="F1-ATPase_gamma"/>
    <property type="match status" value="1"/>
</dbReference>
<keyword evidence="4 10" id="KW-0813">Transport</keyword>
<dbReference type="PRINTS" id="PR00126">
    <property type="entry name" value="ATPASEGAMMA"/>
</dbReference>
<dbReference type="InterPro" id="IPR035968">
    <property type="entry name" value="ATP_synth_F1_ATPase_gsu"/>
</dbReference>
<evidence type="ECO:0000256" key="2">
    <source>
        <dbReference type="ARBA" id="ARBA00004170"/>
    </source>
</evidence>
<evidence type="ECO:0000256" key="3">
    <source>
        <dbReference type="ARBA" id="ARBA00007681"/>
    </source>
</evidence>
<dbReference type="AlphaFoldDB" id="A0A2M8EP36"/>
<dbReference type="NCBIfam" id="TIGR01146">
    <property type="entry name" value="ATPsyn_F1gamma"/>
    <property type="match status" value="1"/>
</dbReference>
<evidence type="ECO:0000256" key="5">
    <source>
        <dbReference type="ARBA" id="ARBA00022781"/>
    </source>
</evidence>
<evidence type="ECO:0000256" key="9">
    <source>
        <dbReference type="ARBA" id="ARBA00023310"/>
    </source>
</evidence>
<evidence type="ECO:0000256" key="8">
    <source>
        <dbReference type="ARBA" id="ARBA00023196"/>
    </source>
</evidence>
<name>A0A2M8EP36_9BACT</name>
<dbReference type="GO" id="GO:0046933">
    <property type="term" value="F:proton-transporting ATP synthase activity, rotational mechanism"/>
    <property type="evidence" value="ECO:0007669"/>
    <property type="project" value="UniProtKB-UniRule"/>
</dbReference>
<comment type="function">
    <text evidence="1 10">Produces ATP from ADP in the presence of a proton gradient across the membrane. The gamma chain is believed to be important in regulating ATPase activity and the flow of protons through the CF(0) complex.</text>
</comment>
<dbReference type="PANTHER" id="PTHR11693:SF22">
    <property type="entry name" value="ATP SYNTHASE SUBUNIT GAMMA, MITOCHONDRIAL"/>
    <property type="match status" value="1"/>
</dbReference>
<protein>
    <recommendedName>
        <fullName evidence="10">ATP synthase gamma chain</fullName>
    </recommendedName>
    <alternativeName>
        <fullName evidence="10">ATP synthase F1 sector gamma subunit</fullName>
    </alternativeName>
    <alternativeName>
        <fullName evidence="10">F-ATPase gamma subunit</fullName>
    </alternativeName>
</protein>
<dbReference type="Pfam" id="PF00231">
    <property type="entry name" value="ATP-synt"/>
    <property type="match status" value="1"/>
</dbReference>
<dbReference type="GO" id="GO:0005886">
    <property type="term" value="C:plasma membrane"/>
    <property type="evidence" value="ECO:0007669"/>
    <property type="project" value="UniProtKB-SubCell"/>
</dbReference>
<dbReference type="Proteomes" id="UP000230251">
    <property type="component" value="Unassembled WGS sequence"/>
</dbReference>
<comment type="subcellular location">
    <subcellularLocation>
        <location evidence="10">Cell membrane</location>
        <topology evidence="10">Peripheral membrane protein</topology>
    </subcellularLocation>
    <subcellularLocation>
        <location evidence="2">Membrane</location>
        <topology evidence="2">Peripheral membrane protein</topology>
    </subcellularLocation>
</comment>
<keyword evidence="5 10" id="KW-0375">Hydrogen ion transport</keyword>
<dbReference type="GO" id="GO:0042777">
    <property type="term" value="P:proton motive force-driven plasma membrane ATP synthesis"/>
    <property type="evidence" value="ECO:0007669"/>
    <property type="project" value="UniProtKB-UniRule"/>
</dbReference>
<organism evidence="11 12">
    <name type="scientific">Candidatus Uhrbacteria bacterium CG_4_9_14_0_2_um_filter_41_50</name>
    <dbReference type="NCBI Taxonomy" id="1975031"/>
    <lineage>
        <taxon>Bacteria</taxon>
        <taxon>Candidatus Uhriibacteriota</taxon>
    </lineage>
</organism>
<sequence length="302" mass="33378">MSANAKVVKRRIKSIANTMKITKAMELVAASKMRRATSAATDTRPFAKLSWQTITSVGIYAPNVSHPLLQSNDEAEKILLVLFTSDRGLAGGYNSNMVKKSIELLRENKETPFDLISVGKKGDMALSKKKVNVIATFEGLTNKPVFGDILPISKLILDGYMNGEYKKVVLGYTDYISGLEQKPRLLELLPFSTPDKKLGNVDKTTNGTNGNGKTEYTFEPNAQEVLNRTLPRLIETMLYQALLESTASEHSARMMAMRNASDAANEMLEELKFTYNRIRQAGITQEIAEISTGKAALESMNN</sequence>
<dbReference type="SUPFAM" id="SSF52943">
    <property type="entry name" value="ATP synthase (F1-ATPase), gamma subunit"/>
    <property type="match status" value="1"/>
</dbReference>
<evidence type="ECO:0000313" key="11">
    <source>
        <dbReference type="EMBL" id="PJC24506.1"/>
    </source>
</evidence>
<comment type="subunit">
    <text evidence="10">F-type ATPases have 2 components, CF(1) - the catalytic core - and CF(0) - the membrane proton channel. CF(1) has five subunits: alpha(3), beta(3), gamma(1), delta(1), epsilon(1). CF(0) has three main subunits: a, b and c.</text>
</comment>
<accession>A0A2M8EP36</accession>
<dbReference type="GO" id="GO:0045259">
    <property type="term" value="C:proton-transporting ATP synthase complex"/>
    <property type="evidence" value="ECO:0007669"/>
    <property type="project" value="UniProtKB-KW"/>
</dbReference>
<dbReference type="GO" id="GO:0005524">
    <property type="term" value="F:ATP binding"/>
    <property type="evidence" value="ECO:0007669"/>
    <property type="project" value="UniProtKB-UniRule"/>
</dbReference>
<keyword evidence="7 10" id="KW-0472">Membrane</keyword>
<keyword evidence="9 10" id="KW-0066">ATP synthesis</keyword>
<keyword evidence="8 10" id="KW-0139">CF(1)</keyword>
<evidence type="ECO:0000256" key="1">
    <source>
        <dbReference type="ARBA" id="ARBA00003456"/>
    </source>
</evidence>
<dbReference type="InterPro" id="IPR000131">
    <property type="entry name" value="ATP_synth_F1_gsu"/>
</dbReference>
<evidence type="ECO:0000256" key="6">
    <source>
        <dbReference type="ARBA" id="ARBA00023065"/>
    </source>
</evidence>
<dbReference type="PANTHER" id="PTHR11693">
    <property type="entry name" value="ATP SYNTHASE GAMMA CHAIN"/>
    <property type="match status" value="1"/>
</dbReference>
<keyword evidence="10" id="KW-1003">Cell membrane</keyword>
<evidence type="ECO:0000313" key="12">
    <source>
        <dbReference type="Proteomes" id="UP000230251"/>
    </source>
</evidence>
<proteinExistence type="inferred from homology"/>
<dbReference type="Gene3D" id="1.10.287.80">
    <property type="entry name" value="ATP synthase, gamma subunit, helix hairpin domain"/>
    <property type="match status" value="2"/>
</dbReference>
<evidence type="ECO:0000256" key="7">
    <source>
        <dbReference type="ARBA" id="ARBA00023136"/>
    </source>
</evidence>
<gene>
    <name evidence="10 11" type="primary">atpG</name>
    <name evidence="11" type="ORF">CO057_02470</name>
</gene>
<dbReference type="HAMAP" id="MF_00815">
    <property type="entry name" value="ATP_synth_gamma_bact"/>
    <property type="match status" value="1"/>
</dbReference>